<keyword evidence="2" id="KW-1185">Reference proteome</keyword>
<dbReference type="STRING" id="1071381.G8BRB3"/>
<dbReference type="HOGENOM" id="CLU_721945_0_0_1"/>
<evidence type="ECO:0000313" key="2">
    <source>
        <dbReference type="Proteomes" id="UP000005666"/>
    </source>
</evidence>
<dbReference type="RefSeq" id="XP_003684723.1">
    <property type="nucleotide sequence ID" value="XM_003684675.1"/>
</dbReference>
<dbReference type="EMBL" id="HE612858">
    <property type="protein sequence ID" value="CCE62289.1"/>
    <property type="molecule type" value="Genomic_DNA"/>
</dbReference>
<proteinExistence type="predicted"/>
<protein>
    <submittedName>
        <fullName evidence="1">Uncharacterized protein</fullName>
    </submittedName>
</protein>
<dbReference type="AlphaFoldDB" id="G8BRB3"/>
<dbReference type="KEGG" id="tpf:TPHA_0C01330"/>
<gene>
    <name evidence="1" type="primary">TPHA0C01330</name>
    <name evidence="1" type="ordered locus">TPHA_0C01330</name>
</gene>
<dbReference type="OMA" id="YRKFIQC"/>
<evidence type="ECO:0000313" key="1">
    <source>
        <dbReference type="EMBL" id="CCE62289.1"/>
    </source>
</evidence>
<dbReference type="Proteomes" id="UP000005666">
    <property type="component" value="Chromosome 3"/>
</dbReference>
<reference evidence="1 2" key="1">
    <citation type="journal article" date="2011" name="Proc. Natl. Acad. Sci. U.S.A.">
        <title>Evolutionary erosion of yeast sex chromosomes by mating-type switching accidents.</title>
        <authorList>
            <person name="Gordon J.L."/>
            <person name="Armisen D."/>
            <person name="Proux-Wera E."/>
            <person name="Oheigeartaigh S.S."/>
            <person name="Byrne K.P."/>
            <person name="Wolfe K.H."/>
        </authorList>
    </citation>
    <scope>NUCLEOTIDE SEQUENCE [LARGE SCALE GENOMIC DNA]</scope>
    <source>
        <strain evidence="2">ATCC 24235 / CBS 4417 / NBRC 1672 / NRRL Y-8282 / UCD 70-5</strain>
    </source>
</reference>
<name>G8BRB3_TETPH</name>
<accession>G8BRB3</accession>
<sequence>MNFNKEKDLIIGLAIIKNRRPELWKQVQNFRKQKINSLLIDGYNVYHQYDTRESLRDSLDLPPLEYLKKTSMFCELEPIHHYLSYKTHSKLSNELKTINSFSEGLNHNDIIRWILPLYKSFLCCLCYSQSSSNEYEQIERILECVQLMMISYCSKIENFTNFRFIIETLFYKLLSFEISQNLKTDELKGLKLTLYTFLKKQGKLNDSFGKNLYFKFHLSTIVKTINLLLTNCKKSLIKLQEEQINMIVTNVRKIVETLTSLLSLFNEIKPRKPNLKQASKYAYCTMYKNRNMVISRRHYRRFENVFLSLKMTVKEQIQFLKYLCCEMVSSLSRLNWKIINIYLTEEHRNKLLRTKYEILALALMAQDPDMIVKIRTEKYIVLD</sequence>
<organism evidence="1 2">
    <name type="scientific">Tetrapisispora phaffii (strain ATCC 24235 / CBS 4417 / NBRC 1672 / NRRL Y-8282 / UCD 70-5)</name>
    <name type="common">Yeast</name>
    <name type="synonym">Fabospora phaffii</name>
    <dbReference type="NCBI Taxonomy" id="1071381"/>
    <lineage>
        <taxon>Eukaryota</taxon>
        <taxon>Fungi</taxon>
        <taxon>Dikarya</taxon>
        <taxon>Ascomycota</taxon>
        <taxon>Saccharomycotina</taxon>
        <taxon>Saccharomycetes</taxon>
        <taxon>Saccharomycetales</taxon>
        <taxon>Saccharomycetaceae</taxon>
        <taxon>Tetrapisispora</taxon>
    </lineage>
</organism>
<dbReference type="GeneID" id="11534105"/>